<dbReference type="InterPro" id="IPR029058">
    <property type="entry name" value="AB_hydrolase_fold"/>
</dbReference>
<evidence type="ECO:0000313" key="2">
    <source>
        <dbReference type="EMBL" id="GHO88642.1"/>
    </source>
</evidence>
<evidence type="ECO:0000313" key="3">
    <source>
        <dbReference type="Proteomes" id="UP000635565"/>
    </source>
</evidence>
<proteinExistence type="predicted"/>
<name>A0ABQ3VRZ0_9CHLR</name>
<evidence type="ECO:0000259" key="1">
    <source>
        <dbReference type="PROSITE" id="PS51819"/>
    </source>
</evidence>
<dbReference type="Gene3D" id="3.10.180.10">
    <property type="entry name" value="2,3-Dihydroxybiphenyl 1,2-Dioxygenase, domain 1"/>
    <property type="match status" value="1"/>
</dbReference>
<reference evidence="2 3" key="1">
    <citation type="journal article" date="2021" name="Int. J. Syst. Evol. Microbiol.">
        <title>Reticulibacter mediterranei gen. nov., sp. nov., within the new family Reticulibacteraceae fam. nov., and Ktedonospora formicarum gen. nov., sp. nov., Ktedonobacter robiniae sp. nov., Dictyobacter formicarum sp. nov. and Dictyobacter arantiisoli sp. nov., belonging to the class Ktedonobacteria.</title>
        <authorList>
            <person name="Yabe S."/>
            <person name="Zheng Y."/>
            <person name="Wang C.M."/>
            <person name="Sakai Y."/>
            <person name="Abe K."/>
            <person name="Yokota A."/>
            <person name="Donadio S."/>
            <person name="Cavaletti L."/>
            <person name="Monciardini P."/>
        </authorList>
    </citation>
    <scope>NUCLEOTIDE SEQUENCE [LARGE SCALE GENOMIC DNA]</scope>
    <source>
        <strain evidence="2 3">SOSP1-9</strain>
    </source>
</reference>
<dbReference type="InterPro" id="IPR029068">
    <property type="entry name" value="Glyas_Bleomycin-R_OHBP_Dase"/>
</dbReference>
<comment type="caution">
    <text evidence="2">The sequence shown here is derived from an EMBL/GenBank/DDBJ whole genome shotgun (WGS) entry which is preliminary data.</text>
</comment>
<dbReference type="EMBL" id="BNJJ01000026">
    <property type="protein sequence ID" value="GHO88642.1"/>
    <property type="molecule type" value="Genomic_DNA"/>
</dbReference>
<dbReference type="SUPFAM" id="SSF54593">
    <property type="entry name" value="Glyoxalase/Bleomycin resistance protein/Dihydroxybiphenyl dioxygenase"/>
    <property type="match status" value="1"/>
</dbReference>
<dbReference type="RefSeq" id="WP_201366204.1">
    <property type="nucleotide sequence ID" value="NZ_BNJJ01000026.1"/>
</dbReference>
<dbReference type="Pfam" id="PF00903">
    <property type="entry name" value="Glyoxalase"/>
    <property type="match status" value="1"/>
</dbReference>
<dbReference type="Pfam" id="PF12697">
    <property type="entry name" value="Abhydrolase_6"/>
    <property type="match status" value="1"/>
</dbReference>
<dbReference type="InterPro" id="IPR004360">
    <property type="entry name" value="Glyas_Fos-R_dOase_dom"/>
</dbReference>
<accession>A0ABQ3VRZ0</accession>
<feature type="domain" description="VOC" evidence="1">
    <location>
        <begin position="71"/>
        <end position="198"/>
    </location>
</feature>
<keyword evidence="3" id="KW-1185">Reference proteome</keyword>
<protein>
    <recommendedName>
        <fullName evidence="1">VOC domain-containing protein</fullName>
    </recommendedName>
</protein>
<dbReference type="InterPro" id="IPR037523">
    <property type="entry name" value="VOC_core"/>
</dbReference>
<dbReference type="SUPFAM" id="SSF53474">
    <property type="entry name" value="alpha/beta-Hydrolases"/>
    <property type="match status" value="1"/>
</dbReference>
<dbReference type="PROSITE" id="PS51819">
    <property type="entry name" value="VOC"/>
    <property type="match status" value="1"/>
</dbReference>
<dbReference type="Gene3D" id="3.40.50.1820">
    <property type="entry name" value="alpha/beta hydrolase"/>
    <property type="match status" value="1"/>
</dbReference>
<dbReference type="Proteomes" id="UP000635565">
    <property type="component" value="Unassembled WGS sequence"/>
</dbReference>
<sequence length="209" mass="23049">MAIFVLVHGAWSGGWIWKKVSPLLRSAGHEVFTPTLSGLGERVHLGSPGVSLTTHIQDIVNVLQYEEKMMKVLFVVGFGPIVSDRQKSATFYQESLGLSFQEETDGYLHTEGLQGVKTFALWPLSQAAQSCFGVNEWPADLPVPTSWLEFDVEDVAQASEELKAKGYQLLIVAKKEPWGQTVTRLLSPEGILVGLTYTPSMHESEAESE</sequence>
<organism evidence="2 3">
    <name type="scientific">Dictyobacter formicarum</name>
    <dbReference type="NCBI Taxonomy" id="2778368"/>
    <lineage>
        <taxon>Bacteria</taxon>
        <taxon>Bacillati</taxon>
        <taxon>Chloroflexota</taxon>
        <taxon>Ktedonobacteria</taxon>
        <taxon>Ktedonobacterales</taxon>
        <taxon>Dictyobacteraceae</taxon>
        <taxon>Dictyobacter</taxon>
    </lineage>
</organism>
<gene>
    <name evidence="2" type="ORF">KSZ_66480</name>
</gene>
<dbReference type="InterPro" id="IPR000073">
    <property type="entry name" value="AB_hydrolase_1"/>
</dbReference>